<evidence type="ECO:0000313" key="10">
    <source>
        <dbReference type="Proteomes" id="UP000176901"/>
    </source>
</evidence>
<evidence type="ECO:0000256" key="2">
    <source>
        <dbReference type="ARBA" id="ARBA00009765"/>
    </source>
</evidence>
<evidence type="ECO:0000256" key="5">
    <source>
        <dbReference type="ARBA" id="ARBA00022692"/>
    </source>
</evidence>
<dbReference type="InterPro" id="IPR045861">
    <property type="entry name" value="CorA_cytoplasmic_dom"/>
</dbReference>
<evidence type="ECO:0000256" key="3">
    <source>
        <dbReference type="ARBA" id="ARBA00022448"/>
    </source>
</evidence>
<comment type="caution">
    <text evidence="9">The sequence shown here is derived from an EMBL/GenBank/DDBJ whole genome shotgun (WGS) entry which is preliminary data.</text>
</comment>
<evidence type="ECO:0000256" key="8">
    <source>
        <dbReference type="SAM" id="Phobius"/>
    </source>
</evidence>
<gene>
    <name evidence="9" type="ORF">A3C82_00480</name>
</gene>
<reference evidence="9 10" key="1">
    <citation type="journal article" date="2016" name="Nat. Commun.">
        <title>Thousands of microbial genomes shed light on interconnected biogeochemical processes in an aquifer system.</title>
        <authorList>
            <person name="Anantharaman K."/>
            <person name="Brown C.T."/>
            <person name="Hug L.A."/>
            <person name="Sharon I."/>
            <person name="Castelle C.J."/>
            <person name="Probst A.J."/>
            <person name="Thomas B.C."/>
            <person name="Singh A."/>
            <person name="Wilkins M.J."/>
            <person name="Karaoz U."/>
            <person name="Brodie E.L."/>
            <person name="Williams K.H."/>
            <person name="Hubbard S.S."/>
            <person name="Banfield J.F."/>
        </authorList>
    </citation>
    <scope>NUCLEOTIDE SEQUENCE [LARGE SCALE GENOMIC DNA]</scope>
</reference>
<evidence type="ECO:0000256" key="1">
    <source>
        <dbReference type="ARBA" id="ARBA00004651"/>
    </source>
</evidence>
<dbReference type="SUPFAM" id="SSF144083">
    <property type="entry name" value="Magnesium transport protein CorA, transmembrane region"/>
    <property type="match status" value="1"/>
</dbReference>
<evidence type="ECO:0008006" key="11">
    <source>
        <dbReference type="Google" id="ProtNLM"/>
    </source>
</evidence>
<organism evidence="9 10">
    <name type="scientific">Candidatus Wildermuthbacteria bacterium RIFCSPHIGHO2_02_FULL_47_12</name>
    <dbReference type="NCBI Taxonomy" id="1802451"/>
    <lineage>
        <taxon>Bacteria</taxon>
        <taxon>Candidatus Wildermuthiibacteriota</taxon>
    </lineage>
</organism>
<dbReference type="InterPro" id="IPR002523">
    <property type="entry name" value="MgTranspt_CorA/ZnTranspt_ZntB"/>
</dbReference>
<dbReference type="PANTHER" id="PTHR46494">
    <property type="entry name" value="CORA FAMILY METAL ION TRANSPORTER (EUROFUNG)"/>
    <property type="match status" value="1"/>
</dbReference>
<dbReference type="GO" id="GO:0015095">
    <property type="term" value="F:magnesium ion transmembrane transporter activity"/>
    <property type="evidence" value="ECO:0007669"/>
    <property type="project" value="TreeGrafter"/>
</dbReference>
<dbReference type="PANTHER" id="PTHR46494:SF1">
    <property type="entry name" value="CORA FAMILY METAL ION TRANSPORTER (EUROFUNG)"/>
    <property type="match status" value="1"/>
</dbReference>
<evidence type="ECO:0000256" key="4">
    <source>
        <dbReference type="ARBA" id="ARBA00022475"/>
    </source>
</evidence>
<dbReference type="GO" id="GO:0005886">
    <property type="term" value="C:plasma membrane"/>
    <property type="evidence" value="ECO:0007669"/>
    <property type="project" value="UniProtKB-SubCell"/>
</dbReference>
<keyword evidence="5 8" id="KW-0812">Transmembrane</keyword>
<dbReference type="Pfam" id="PF01544">
    <property type="entry name" value="CorA"/>
    <property type="match status" value="1"/>
</dbReference>
<dbReference type="InterPro" id="IPR045863">
    <property type="entry name" value="CorA_TM1_TM2"/>
</dbReference>
<dbReference type="SUPFAM" id="SSF143865">
    <property type="entry name" value="CorA soluble domain-like"/>
    <property type="match status" value="1"/>
</dbReference>
<dbReference type="Proteomes" id="UP000176901">
    <property type="component" value="Unassembled WGS sequence"/>
</dbReference>
<feature type="transmembrane region" description="Helical" evidence="8">
    <location>
        <begin position="280"/>
        <end position="298"/>
    </location>
</feature>
<evidence type="ECO:0000313" key="9">
    <source>
        <dbReference type="EMBL" id="OHA67882.1"/>
    </source>
</evidence>
<dbReference type="EMBL" id="MHTW01000003">
    <property type="protein sequence ID" value="OHA67882.1"/>
    <property type="molecule type" value="Genomic_DNA"/>
</dbReference>
<keyword evidence="6 8" id="KW-1133">Transmembrane helix</keyword>
<accession>A0A1G2R6K4</accession>
<evidence type="ECO:0000256" key="6">
    <source>
        <dbReference type="ARBA" id="ARBA00022989"/>
    </source>
</evidence>
<dbReference type="Gene3D" id="1.20.58.340">
    <property type="entry name" value="Magnesium transport protein CorA, transmembrane region"/>
    <property type="match status" value="2"/>
</dbReference>
<dbReference type="GO" id="GO:0000287">
    <property type="term" value="F:magnesium ion binding"/>
    <property type="evidence" value="ECO:0007669"/>
    <property type="project" value="TreeGrafter"/>
</dbReference>
<keyword evidence="4" id="KW-1003">Cell membrane</keyword>
<comment type="subcellular location">
    <subcellularLocation>
        <location evidence="1">Cell membrane</location>
        <topology evidence="1">Multi-pass membrane protein</topology>
    </subcellularLocation>
</comment>
<keyword evidence="7 8" id="KW-0472">Membrane</keyword>
<sequence>MRTILKSPGVTWIDIQDPQTEDIEYLRKDFHFHPLVLEQIIPPSWSTKVETFSDHLLLILSFPSYNKEKRESRPRELDIIVAKDILITSHYDSMPSLKDVFDACSKNAQEQEQWTAQGAGYLLYHVLQTLWEDCSAKINRIDHKLSAIEESMFQGKEREMLKEISIVKTNIIAFWKIVRPQKGPLTSLRDISGEFFGAEFAPYFSSIRNHWARVASNVLTQKETVEAFEDTNAALLSHKTNEIMKVLTMFSVALLPLTLIAGIFSMNTQLLPITGMPNDFWIIAGIMTASALLTIGYFKGKKWL</sequence>
<feature type="transmembrane region" description="Helical" evidence="8">
    <location>
        <begin position="246"/>
        <end position="268"/>
    </location>
</feature>
<dbReference type="GO" id="GO:0015087">
    <property type="term" value="F:cobalt ion transmembrane transporter activity"/>
    <property type="evidence" value="ECO:0007669"/>
    <property type="project" value="TreeGrafter"/>
</dbReference>
<proteinExistence type="inferred from homology"/>
<keyword evidence="3" id="KW-0813">Transport</keyword>
<dbReference type="GO" id="GO:0050897">
    <property type="term" value="F:cobalt ion binding"/>
    <property type="evidence" value="ECO:0007669"/>
    <property type="project" value="TreeGrafter"/>
</dbReference>
<dbReference type="Gene3D" id="3.30.460.20">
    <property type="entry name" value="CorA soluble domain-like"/>
    <property type="match status" value="1"/>
</dbReference>
<evidence type="ECO:0000256" key="7">
    <source>
        <dbReference type="ARBA" id="ARBA00023136"/>
    </source>
</evidence>
<protein>
    <recommendedName>
        <fullName evidence="11">Magnesium transporter CorA</fullName>
    </recommendedName>
</protein>
<name>A0A1G2R6K4_9BACT</name>
<dbReference type="CDD" id="cd12822">
    <property type="entry name" value="TmCorA-like"/>
    <property type="match status" value="1"/>
</dbReference>
<dbReference type="AlphaFoldDB" id="A0A1G2R6K4"/>
<comment type="similarity">
    <text evidence="2">Belongs to the CorA metal ion transporter (MIT) (TC 1.A.35) family.</text>
</comment>